<evidence type="ECO:0000313" key="1">
    <source>
        <dbReference type="EMBL" id="KAL3574623.1"/>
    </source>
</evidence>
<organism evidence="1 2">
    <name type="scientific">Populus alba</name>
    <name type="common">White poplar</name>
    <dbReference type="NCBI Taxonomy" id="43335"/>
    <lineage>
        <taxon>Eukaryota</taxon>
        <taxon>Viridiplantae</taxon>
        <taxon>Streptophyta</taxon>
        <taxon>Embryophyta</taxon>
        <taxon>Tracheophyta</taxon>
        <taxon>Spermatophyta</taxon>
        <taxon>Magnoliopsida</taxon>
        <taxon>eudicotyledons</taxon>
        <taxon>Gunneridae</taxon>
        <taxon>Pentapetalae</taxon>
        <taxon>rosids</taxon>
        <taxon>fabids</taxon>
        <taxon>Malpighiales</taxon>
        <taxon>Salicaceae</taxon>
        <taxon>Saliceae</taxon>
        <taxon>Populus</taxon>
    </lineage>
</organism>
<reference evidence="1 2" key="1">
    <citation type="journal article" date="2024" name="Plant Biotechnol. J.">
        <title>Genome and CRISPR/Cas9 system of a widespread forest tree (Populus alba) in the world.</title>
        <authorList>
            <person name="Liu Y.J."/>
            <person name="Jiang P.F."/>
            <person name="Han X.M."/>
            <person name="Li X.Y."/>
            <person name="Wang H.M."/>
            <person name="Wang Y.J."/>
            <person name="Wang X.X."/>
            <person name="Zeng Q.Y."/>
        </authorList>
    </citation>
    <scope>NUCLEOTIDE SEQUENCE [LARGE SCALE GENOMIC DNA]</scope>
    <source>
        <strain evidence="2">cv. PAL-ZL1</strain>
    </source>
</reference>
<keyword evidence="2" id="KW-1185">Reference proteome</keyword>
<feature type="non-terminal residue" evidence="1">
    <location>
        <position position="1"/>
    </location>
</feature>
<proteinExistence type="predicted"/>
<feature type="non-terminal residue" evidence="1">
    <location>
        <position position="133"/>
    </location>
</feature>
<name>A0ACC4B9L1_POPAL</name>
<sequence>HLTQLTRLDLAGNKFSGQIPSSIGNLVQLHSLYLDDNHFSGSIPDDLGQLTELVSIDLSFNAYLSVEPSNIFLLPNLEVLDLSNNKGLTGSFPSSKASNGLRLLALTLTRISVSLENDFFINLKLLEVLVLRE</sequence>
<gene>
    <name evidence="1" type="ORF">D5086_022724</name>
</gene>
<accession>A0ACC4B9L1</accession>
<dbReference type="EMBL" id="RCHU02000012">
    <property type="protein sequence ID" value="KAL3574623.1"/>
    <property type="molecule type" value="Genomic_DNA"/>
</dbReference>
<dbReference type="Proteomes" id="UP000309997">
    <property type="component" value="Unassembled WGS sequence"/>
</dbReference>
<comment type="caution">
    <text evidence="1">The sequence shown here is derived from an EMBL/GenBank/DDBJ whole genome shotgun (WGS) entry which is preliminary data.</text>
</comment>
<evidence type="ECO:0000313" key="2">
    <source>
        <dbReference type="Proteomes" id="UP000309997"/>
    </source>
</evidence>
<protein>
    <submittedName>
        <fullName evidence="1">Uncharacterized protein</fullName>
    </submittedName>
</protein>